<dbReference type="GO" id="GO:0005524">
    <property type="term" value="F:ATP binding"/>
    <property type="evidence" value="ECO:0007669"/>
    <property type="project" value="TreeGrafter"/>
</dbReference>
<dbReference type="InterPro" id="IPR011322">
    <property type="entry name" value="N-reg_PII-like_a/b"/>
</dbReference>
<evidence type="ECO:0000256" key="1">
    <source>
        <dbReference type="PIRSR" id="PIRSR602187-50"/>
    </source>
</evidence>
<protein>
    <submittedName>
        <fullName evidence="2">Transcriptional regulator</fullName>
    </submittedName>
</protein>
<dbReference type="Gene3D" id="3.30.70.120">
    <property type="match status" value="1"/>
</dbReference>
<dbReference type="AlphaFoldDB" id="A0A2S8F5S7"/>
<dbReference type="PANTHER" id="PTHR30115">
    <property type="entry name" value="NITROGEN REGULATORY PROTEIN P-II"/>
    <property type="match status" value="1"/>
</dbReference>
<evidence type="ECO:0000313" key="2">
    <source>
        <dbReference type="EMBL" id="PQO27502.1"/>
    </source>
</evidence>
<dbReference type="Proteomes" id="UP000240009">
    <property type="component" value="Unassembled WGS sequence"/>
</dbReference>
<dbReference type="SMART" id="SM00938">
    <property type="entry name" value="P-II"/>
    <property type="match status" value="1"/>
</dbReference>
<proteinExistence type="predicted"/>
<dbReference type="PRINTS" id="PR00340">
    <property type="entry name" value="PIIGLNB"/>
</dbReference>
<dbReference type="InterPro" id="IPR015867">
    <property type="entry name" value="N-reg_PII/ATP_PRibTrfase_C"/>
</dbReference>
<dbReference type="RefSeq" id="WP_105356314.1">
    <property type="nucleotide sequence ID" value="NZ_PUIA01000057.1"/>
</dbReference>
<dbReference type="GO" id="GO:0006808">
    <property type="term" value="P:regulation of nitrogen utilization"/>
    <property type="evidence" value="ECO:0007669"/>
    <property type="project" value="InterPro"/>
</dbReference>
<reference evidence="2 3" key="1">
    <citation type="submission" date="2018-02" db="EMBL/GenBank/DDBJ databases">
        <title>Comparative genomes isolates from brazilian mangrove.</title>
        <authorList>
            <person name="Araujo J.E."/>
            <person name="Taketani R.G."/>
            <person name="Silva M.C.P."/>
            <person name="Loureco M.V."/>
            <person name="Andreote F.D."/>
        </authorList>
    </citation>
    <scope>NUCLEOTIDE SEQUENCE [LARGE SCALE GENOMIC DNA]</scope>
    <source>
        <strain evidence="2 3">HEX-2 MGV</strain>
    </source>
</reference>
<name>A0A2S8F5S7_9BACT</name>
<dbReference type="SUPFAM" id="SSF54913">
    <property type="entry name" value="GlnB-like"/>
    <property type="match status" value="1"/>
</dbReference>
<feature type="modified residue" description="O-UMP-tyrosine" evidence="1">
    <location>
        <position position="51"/>
    </location>
</feature>
<dbReference type="GO" id="GO:0030234">
    <property type="term" value="F:enzyme regulator activity"/>
    <property type="evidence" value="ECO:0007669"/>
    <property type="project" value="InterPro"/>
</dbReference>
<dbReference type="EMBL" id="PUIA01000057">
    <property type="protein sequence ID" value="PQO27502.1"/>
    <property type="molecule type" value="Genomic_DNA"/>
</dbReference>
<evidence type="ECO:0000313" key="3">
    <source>
        <dbReference type="Proteomes" id="UP000240009"/>
    </source>
</evidence>
<gene>
    <name evidence="2" type="ORF">C5Y96_18380</name>
</gene>
<dbReference type="OrthoDB" id="9802729at2"/>
<keyword evidence="1" id="KW-0597">Phosphoprotein</keyword>
<dbReference type="Pfam" id="PF00543">
    <property type="entry name" value="P-II"/>
    <property type="match status" value="1"/>
</dbReference>
<comment type="caution">
    <text evidence="2">The sequence shown here is derived from an EMBL/GenBank/DDBJ whole genome shotgun (WGS) entry which is preliminary data.</text>
</comment>
<dbReference type="InterPro" id="IPR002187">
    <property type="entry name" value="N-reg_PII"/>
</dbReference>
<accession>A0A2S8F5S7</accession>
<dbReference type="PROSITE" id="PS51343">
    <property type="entry name" value="PII_GLNB_DOM"/>
    <property type="match status" value="1"/>
</dbReference>
<organism evidence="2 3">
    <name type="scientific">Blastopirellula marina</name>
    <dbReference type="NCBI Taxonomy" id="124"/>
    <lineage>
        <taxon>Bacteria</taxon>
        <taxon>Pseudomonadati</taxon>
        <taxon>Planctomycetota</taxon>
        <taxon>Planctomycetia</taxon>
        <taxon>Pirellulales</taxon>
        <taxon>Pirellulaceae</taxon>
        <taxon>Blastopirellula</taxon>
    </lineage>
</organism>
<sequence>MKLIVAVIQPTKLDSVRTALAEMAVERLTVFDAEGYGRQRGQTATFRGIEYQTNLLRKVIVEIAVNDDFLEKTLTILENVSRTGQEGNIGDGKIFVLPIEQVVQIGGKEKGPSAV</sequence>
<dbReference type="GO" id="GO:0005829">
    <property type="term" value="C:cytosol"/>
    <property type="evidence" value="ECO:0007669"/>
    <property type="project" value="TreeGrafter"/>
</dbReference>